<dbReference type="GO" id="GO:0008270">
    <property type="term" value="F:zinc ion binding"/>
    <property type="evidence" value="ECO:0007669"/>
    <property type="project" value="UniProtKB-KW"/>
</dbReference>
<evidence type="ECO:0000256" key="1">
    <source>
        <dbReference type="ARBA" id="ARBA00022723"/>
    </source>
</evidence>
<proteinExistence type="predicted"/>
<comment type="caution">
    <text evidence="7">The sequence shown here is derived from an EMBL/GenBank/DDBJ whole genome shotgun (WGS) entry which is preliminary data.</text>
</comment>
<dbReference type="Pfam" id="PF06839">
    <property type="entry name" value="Zn_ribbon_GRF"/>
    <property type="match status" value="1"/>
</dbReference>
<dbReference type="Proteomes" id="UP000826271">
    <property type="component" value="Unassembled WGS sequence"/>
</dbReference>
<feature type="region of interest" description="Disordered" evidence="5">
    <location>
        <begin position="1"/>
        <end position="20"/>
    </location>
</feature>
<evidence type="ECO:0000256" key="2">
    <source>
        <dbReference type="ARBA" id="ARBA00022771"/>
    </source>
</evidence>
<name>A0AAV6YCU9_9LAMI</name>
<dbReference type="PROSITE" id="PS51999">
    <property type="entry name" value="ZF_GRF"/>
    <property type="match status" value="1"/>
</dbReference>
<evidence type="ECO:0000256" key="3">
    <source>
        <dbReference type="ARBA" id="ARBA00022833"/>
    </source>
</evidence>
<dbReference type="AlphaFoldDB" id="A0AAV6YCU9"/>
<feature type="domain" description="GRF-type" evidence="6">
    <location>
        <begin position="23"/>
        <end position="74"/>
    </location>
</feature>
<evidence type="ECO:0000256" key="5">
    <source>
        <dbReference type="SAM" id="MobiDB-lite"/>
    </source>
</evidence>
<gene>
    <name evidence="7" type="ORF">BUALT_Bualt01G0202300</name>
</gene>
<accession>A0AAV6YCU9</accession>
<keyword evidence="2 4" id="KW-0863">Zinc-finger</keyword>
<keyword evidence="8" id="KW-1185">Reference proteome</keyword>
<dbReference type="InterPro" id="IPR010666">
    <property type="entry name" value="Znf_GRF"/>
</dbReference>
<evidence type="ECO:0000256" key="4">
    <source>
        <dbReference type="PROSITE-ProRule" id="PRU01343"/>
    </source>
</evidence>
<dbReference type="EMBL" id="WHWC01000001">
    <property type="protein sequence ID" value="KAG8391580.1"/>
    <property type="molecule type" value="Genomic_DNA"/>
</dbReference>
<sequence>MTNNSIGGSHSRGSNNSYSSRNCVGADDDRKYYDCGVYLHIQTSRTKKNPGRRFKVCPIRRDSSCQLFKWIDDEIPAGTLQIIRELEDHSHQLEHQVNILKHRCSGY</sequence>
<evidence type="ECO:0000259" key="6">
    <source>
        <dbReference type="PROSITE" id="PS51999"/>
    </source>
</evidence>
<evidence type="ECO:0000313" key="8">
    <source>
        <dbReference type="Proteomes" id="UP000826271"/>
    </source>
</evidence>
<reference evidence="7" key="1">
    <citation type="submission" date="2019-10" db="EMBL/GenBank/DDBJ databases">
        <authorList>
            <person name="Zhang R."/>
            <person name="Pan Y."/>
            <person name="Wang J."/>
            <person name="Ma R."/>
            <person name="Yu S."/>
        </authorList>
    </citation>
    <scope>NUCLEOTIDE SEQUENCE</scope>
    <source>
        <strain evidence="7">LA-IB0</strain>
        <tissue evidence="7">Leaf</tissue>
    </source>
</reference>
<organism evidence="7 8">
    <name type="scientific">Buddleja alternifolia</name>
    <dbReference type="NCBI Taxonomy" id="168488"/>
    <lineage>
        <taxon>Eukaryota</taxon>
        <taxon>Viridiplantae</taxon>
        <taxon>Streptophyta</taxon>
        <taxon>Embryophyta</taxon>
        <taxon>Tracheophyta</taxon>
        <taxon>Spermatophyta</taxon>
        <taxon>Magnoliopsida</taxon>
        <taxon>eudicotyledons</taxon>
        <taxon>Gunneridae</taxon>
        <taxon>Pentapetalae</taxon>
        <taxon>asterids</taxon>
        <taxon>lamiids</taxon>
        <taxon>Lamiales</taxon>
        <taxon>Scrophulariaceae</taxon>
        <taxon>Buddlejeae</taxon>
        <taxon>Buddleja</taxon>
    </lineage>
</organism>
<keyword evidence="1" id="KW-0479">Metal-binding</keyword>
<keyword evidence="3" id="KW-0862">Zinc</keyword>
<evidence type="ECO:0000313" key="7">
    <source>
        <dbReference type="EMBL" id="KAG8391580.1"/>
    </source>
</evidence>
<dbReference type="PANTHER" id="PTHR33248">
    <property type="entry name" value="ZINC ION-BINDING PROTEIN"/>
    <property type="match status" value="1"/>
</dbReference>
<protein>
    <recommendedName>
        <fullName evidence="6">GRF-type domain-containing protein</fullName>
    </recommendedName>
</protein>